<organism evidence="9">
    <name type="scientific">Pelagomonas calceolata</name>
    <dbReference type="NCBI Taxonomy" id="35677"/>
    <lineage>
        <taxon>Eukaryota</taxon>
        <taxon>Sar</taxon>
        <taxon>Stramenopiles</taxon>
        <taxon>Ochrophyta</taxon>
        <taxon>Pelagophyceae</taxon>
        <taxon>Pelagomonadales</taxon>
        <taxon>Pelagomonadaceae</taxon>
        <taxon>Pelagomonas</taxon>
    </lineage>
</organism>
<dbReference type="EMBL" id="CAKKNE010000003">
    <property type="protein sequence ID" value="CAH0371573.1"/>
    <property type="molecule type" value="Genomic_DNA"/>
</dbReference>
<dbReference type="Proteomes" id="UP000789595">
    <property type="component" value="Unassembled WGS sequence"/>
</dbReference>
<reference evidence="10" key="2">
    <citation type="submission" date="2021-11" db="EMBL/GenBank/DDBJ databases">
        <authorList>
            <consortium name="Genoscope - CEA"/>
            <person name="William W."/>
        </authorList>
    </citation>
    <scope>NUCLEOTIDE SEQUENCE</scope>
</reference>
<dbReference type="PANTHER" id="PTHR44029:SF1">
    <property type="entry name" value="DNAJ HOMOLOG SUBFAMILY C MEMBER 21"/>
    <property type="match status" value="1"/>
</dbReference>
<protein>
    <recommendedName>
        <fullName evidence="12">J domain-containing protein</fullName>
    </recommendedName>
</protein>
<dbReference type="CDD" id="cd06257">
    <property type="entry name" value="DnaJ"/>
    <property type="match status" value="1"/>
</dbReference>
<feature type="compositionally biased region" description="Basic residues" evidence="6">
    <location>
        <begin position="396"/>
        <end position="411"/>
    </location>
</feature>
<dbReference type="GO" id="GO:0005737">
    <property type="term" value="C:cytoplasm"/>
    <property type="evidence" value="ECO:0007669"/>
    <property type="project" value="TreeGrafter"/>
</dbReference>
<feature type="region of interest" description="Disordered" evidence="6">
    <location>
        <begin position="396"/>
        <end position="447"/>
    </location>
</feature>
<dbReference type="AlphaFoldDB" id="A0A7S3ZVN6"/>
<evidence type="ECO:0000259" key="7">
    <source>
        <dbReference type="PROSITE" id="PS50076"/>
    </source>
</evidence>
<evidence type="ECO:0000256" key="5">
    <source>
        <dbReference type="SAM" id="Coils"/>
    </source>
</evidence>
<evidence type="ECO:0000259" key="8">
    <source>
        <dbReference type="PROSITE" id="PS50157"/>
    </source>
</evidence>
<feature type="region of interest" description="Disordered" evidence="6">
    <location>
        <begin position="78"/>
        <end position="102"/>
    </location>
</feature>
<evidence type="ECO:0000256" key="6">
    <source>
        <dbReference type="SAM" id="MobiDB-lite"/>
    </source>
</evidence>
<evidence type="ECO:0000313" key="11">
    <source>
        <dbReference type="Proteomes" id="UP000789595"/>
    </source>
</evidence>
<dbReference type="EMBL" id="HBIW01012417">
    <property type="protein sequence ID" value="CAE0695228.1"/>
    <property type="molecule type" value="Transcribed_RNA"/>
</dbReference>
<dbReference type="OrthoDB" id="10250354at2759"/>
<dbReference type="GO" id="GO:0003676">
    <property type="term" value="F:nucleic acid binding"/>
    <property type="evidence" value="ECO:0007669"/>
    <property type="project" value="InterPro"/>
</dbReference>
<keyword evidence="3" id="KW-0862">Zinc</keyword>
<dbReference type="SUPFAM" id="SSF46565">
    <property type="entry name" value="Chaperone J-domain"/>
    <property type="match status" value="1"/>
</dbReference>
<reference evidence="9" key="1">
    <citation type="submission" date="2021-01" db="EMBL/GenBank/DDBJ databases">
        <authorList>
            <person name="Corre E."/>
            <person name="Pelletier E."/>
            <person name="Niang G."/>
            <person name="Scheremetjew M."/>
            <person name="Finn R."/>
            <person name="Kale V."/>
            <person name="Holt S."/>
            <person name="Cochrane G."/>
            <person name="Meng A."/>
            <person name="Brown T."/>
            <person name="Cohen L."/>
        </authorList>
    </citation>
    <scope>NUCLEOTIDE SEQUENCE</scope>
    <source>
        <strain evidence="9">CCMP1756</strain>
    </source>
</reference>
<dbReference type="SUPFAM" id="SSF57667">
    <property type="entry name" value="beta-beta-alpha zinc fingers"/>
    <property type="match status" value="1"/>
</dbReference>
<dbReference type="Pfam" id="PF12171">
    <property type="entry name" value="zf-C2H2_jaz"/>
    <property type="match status" value="1"/>
</dbReference>
<evidence type="ECO:0000256" key="3">
    <source>
        <dbReference type="ARBA" id="ARBA00022833"/>
    </source>
</evidence>
<feature type="domain" description="J" evidence="7">
    <location>
        <begin position="3"/>
        <end position="72"/>
    </location>
</feature>
<keyword evidence="1" id="KW-0479">Metal-binding</keyword>
<evidence type="ECO:0008006" key="12">
    <source>
        <dbReference type="Google" id="ProtNLM"/>
    </source>
</evidence>
<keyword evidence="5" id="KW-0175">Coiled coil</keyword>
<dbReference type="InterPro" id="IPR013087">
    <property type="entry name" value="Znf_C2H2_type"/>
</dbReference>
<keyword evidence="2 4" id="KW-0863">Zinc-finger</keyword>
<feature type="domain" description="C2H2-type" evidence="8">
    <location>
        <begin position="377"/>
        <end position="401"/>
    </location>
</feature>
<evidence type="ECO:0000256" key="1">
    <source>
        <dbReference type="ARBA" id="ARBA00022723"/>
    </source>
</evidence>
<dbReference type="SMART" id="SM00271">
    <property type="entry name" value="DnaJ"/>
    <property type="match status" value="1"/>
</dbReference>
<sequence length="447" mass="50635">MRCHYAVLGVARGATEDDIRKAYRRLVIALHPDKAQQRGEDPQKATEAFREVQAAYECLYDEQERAYYDAHRDAILRGEDPDDYEVEEPPQQKKRRGRAKRDPEDVWDAFEAELWPFFSREAFAEFDDSESEQVLITEDSLTKTIARILLVGVQAAQRLAPFLNFLWTPLERFCVRAATTTTTTPPGFFPCFRDAFECVNAAERLAAQANGAVFEALPAFGGSGTAWPQVHRFYASARSFRSCRGFREAEPDSLREAFDAAFDRKERRRVEKQLAACRTEARRAYEGQVRKLADFCRRRDPRVALRRRQVAEAEAREAEEAERRAEEARRLFQEKRAAWLRERAAEVKDEPEGARFDPDDEVVVESEEEDAVADEEVRCEVCDKAFGSAAALARHCQSKPHRAALKKRRKAPVVAAPVAPDDASSSSDSSEDSPGGLANRFAAMATE</sequence>
<dbReference type="PROSITE" id="PS50076">
    <property type="entry name" value="DNAJ_2"/>
    <property type="match status" value="1"/>
</dbReference>
<dbReference type="InterPro" id="IPR003604">
    <property type="entry name" value="Matrin/U1-like-C_Znf_C2H2"/>
</dbReference>
<dbReference type="Gene3D" id="1.10.287.110">
    <property type="entry name" value="DnaJ domain"/>
    <property type="match status" value="1"/>
</dbReference>
<feature type="coiled-coil region" evidence="5">
    <location>
        <begin position="308"/>
        <end position="338"/>
    </location>
</feature>
<proteinExistence type="predicted"/>
<accession>A0A7S3ZVN6</accession>
<evidence type="ECO:0000256" key="4">
    <source>
        <dbReference type="PROSITE-ProRule" id="PRU00042"/>
    </source>
</evidence>
<dbReference type="InterPro" id="IPR051964">
    <property type="entry name" value="Chaperone_stress_response"/>
</dbReference>
<dbReference type="PROSITE" id="PS00636">
    <property type="entry name" value="DNAJ_1"/>
    <property type="match status" value="1"/>
</dbReference>
<dbReference type="PANTHER" id="PTHR44029">
    <property type="entry name" value="DNAJ HOMOLOG SUBFAMILY C MEMBER 21"/>
    <property type="match status" value="1"/>
</dbReference>
<dbReference type="InterPro" id="IPR001623">
    <property type="entry name" value="DnaJ_domain"/>
</dbReference>
<dbReference type="InterPro" id="IPR036869">
    <property type="entry name" value="J_dom_sf"/>
</dbReference>
<evidence type="ECO:0000313" key="9">
    <source>
        <dbReference type="EMBL" id="CAE0695228.1"/>
    </source>
</evidence>
<dbReference type="Gene3D" id="3.30.160.60">
    <property type="entry name" value="Classic Zinc Finger"/>
    <property type="match status" value="1"/>
</dbReference>
<dbReference type="Pfam" id="PF21884">
    <property type="entry name" value="ZUO1-like_ZHD"/>
    <property type="match status" value="1"/>
</dbReference>
<dbReference type="InterPro" id="IPR022755">
    <property type="entry name" value="Znf_C2H2_jaz"/>
</dbReference>
<evidence type="ECO:0000313" key="10">
    <source>
        <dbReference type="EMBL" id="CAH0371573.1"/>
    </source>
</evidence>
<dbReference type="PROSITE" id="PS50157">
    <property type="entry name" value="ZINC_FINGER_C2H2_2"/>
    <property type="match status" value="1"/>
</dbReference>
<dbReference type="SMART" id="SM00451">
    <property type="entry name" value="ZnF_U1"/>
    <property type="match status" value="1"/>
</dbReference>
<feature type="compositionally biased region" description="Low complexity" evidence="6">
    <location>
        <begin position="412"/>
        <end position="434"/>
    </location>
</feature>
<dbReference type="PRINTS" id="PR00625">
    <property type="entry name" value="JDOMAIN"/>
</dbReference>
<dbReference type="Pfam" id="PF00226">
    <property type="entry name" value="DnaJ"/>
    <property type="match status" value="1"/>
</dbReference>
<dbReference type="InterPro" id="IPR054076">
    <property type="entry name" value="ZUO1-like_ZHD"/>
</dbReference>
<evidence type="ECO:0000256" key="2">
    <source>
        <dbReference type="ARBA" id="ARBA00022771"/>
    </source>
</evidence>
<dbReference type="InterPro" id="IPR036236">
    <property type="entry name" value="Znf_C2H2_sf"/>
</dbReference>
<dbReference type="GO" id="GO:0008270">
    <property type="term" value="F:zinc ion binding"/>
    <property type="evidence" value="ECO:0007669"/>
    <property type="project" value="UniProtKB-KW"/>
</dbReference>
<gene>
    <name evidence="9" type="ORF">PCAL00307_LOCUS10664</name>
    <name evidence="10" type="ORF">PECAL_3P15220</name>
</gene>
<dbReference type="PROSITE" id="PS00028">
    <property type="entry name" value="ZINC_FINGER_C2H2_1"/>
    <property type="match status" value="1"/>
</dbReference>
<name>A0A7S3ZVN6_9STRA</name>
<keyword evidence="11" id="KW-1185">Reference proteome</keyword>
<dbReference type="InterPro" id="IPR018253">
    <property type="entry name" value="DnaJ_domain_CS"/>
</dbReference>